<proteinExistence type="predicted"/>
<dbReference type="InterPro" id="IPR036640">
    <property type="entry name" value="ABC1_TM_sf"/>
</dbReference>
<dbReference type="InterPro" id="IPR027417">
    <property type="entry name" value="P-loop_NTPase"/>
</dbReference>
<evidence type="ECO:0000256" key="2">
    <source>
        <dbReference type="ARBA" id="ARBA00022692"/>
    </source>
</evidence>
<gene>
    <name evidence="7" type="ORF">FSB_LOCUS55408</name>
</gene>
<keyword evidence="2 5" id="KW-0812">Transmembrane</keyword>
<evidence type="ECO:0000259" key="6">
    <source>
        <dbReference type="PROSITE" id="PS50929"/>
    </source>
</evidence>
<keyword evidence="3 5" id="KW-1133">Transmembrane helix</keyword>
<evidence type="ECO:0000256" key="5">
    <source>
        <dbReference type="SAM" id="Phobius"/>
    </source>
</evidence>
<name>A0A2N9IPR8_FAGSY</name>
<dbReference type="InterPro" id="IPR003439">
    <property type="entry name" value="ABC_transporter-like_ATP-bd"/>
</dbReference>
<dbReference type="SUPFAM" id="SSF52540">
    <property type="entry name" value="P-loop containing nucleoside triphosphate hydrolases"/>
    <property type="match status" value="1"/>
</dbReference>
<keyword evidence="4 5" id="KW-0472">Membrane</keyword>
<dbReference type="InterPro" id="IPR039421">
    <property type="entry name" value="Type_1_exporter"/>
</dbReference>
<evidence type="ECO:0000256" key="1">
    <source>
        <dbReference type="ARBA" id="ARBA00004141"/>
    </source>
</evidence>
<dbReference type="Pfam" id="PF00664">
    <property type="entry name" value="ABC_membrane"/>
    <property type="match status" value="1"/>
</dbReference>
<feature type="transmembrane region" description="Helical" evidence="5">
    <location>
        <begin position="105"/>
        <end position="128"/>
    </location>
</feature>
<protein>
    <recommendedName>
        <fullName evidence="6">ABC transmembrane type-1 domain-containing protein</fullName>
    </recommendedName>
</protein>
<feature type="transmembrane region" description="Helical" evidence="5">
    <location>
        <begin position="235"/>
        <end position="256"/>
    </location>
</feature>
<dbReference type="AlphaFoldDB" id="A0A2N9IPR8"/>
<dbReference type="SUPFAM" id="SSF90123">
    <property type="entry name" value="ABC transporter transmembrane region"/>
    <property type="match status" value="1"/>
</dbReference>
<dbReference type="Pfam" id="PF00005">
    <property type="entry name" value="ABC_tran"/>
    <property type="match status" value="1"/>
</dbReference>
<accession>A0A2N9IPR8</accession>
<dbReference type="GO" id="GO:0016887">
    <property type="term" value="F:ATP hydrolysis activity"/>
    <property type="evidence" value="ECO:0007669"/>
    <property type="project" value="InterPro"/>
</dbReference>
<feature type="domain" description="ABC transmembrane type-1" evidence="6">
    <location>
        <begin position="165"/>
        <end position="274"/>
    </location>
</feature>
<dbReference type="GO" id="GO:0005524">
    <property type="term" value="F:ATP binding"/>
    <property type="evidence" value="ECO:0007669"/>
    <property type="project" value="InterPro"/>
</dbReference>
<evidence type="ECO:0000256" key="3">
    <source>
        <dbReference type="ARBA" id="ARBA00022989"/>
    </source>
</evidence>
<evidence type="ECO:0000313" key="7">
    <source>
        <dbReference type="EMBL" id="SPD27526.1"/>
    </source>
</evidence>
<evidence type="ECO:0000256" key="4">
    <source>
        <dbReference type="ARBA" id="ARBA00023136"/>
    </source>
</evidence>
<dbReference type="PANTHER" id="PTHR24222:SF56">
    <property type="entry name" value="ABC TRANSPORTER B FAMILY MEMBER 26, CHLOROPLASTIC"/>
    <property type="match status" value="1"/>
</dbReference>
<comment type="subcellular location">
    <subcellularLocation>
        <location evidence="1">Membrane</location>
        <topology evidence="1">Multi-pass membrane protein</topology>
    </subcellularLocation>
</comment>
<dbReference type="PROSITE" id="PS50929">
    <property type="entry name" value="ABC_TM1F"/>
    <property type="match status" value="1"/>
</dbReference>
<dbReference type="Gene3D" id="3.40.50.300">
    <property type="entry name" value="P-loop containing nucleotide triphosphate hydrolases"/>
    <property type="match status" value="1"/>
</dbReference>
<dbReference type="EMBL" id="OIVN01006196">
    <property type="protein sequence ID" value="SPD27526.1"/>
    <property type="molecule type" value="Genomic_DNA"/>
</dbReference>
<dbReference type="InterPro" id="IPR011527">
    <property type="entry name" value="ABC1_TM_dom"/>
</dbReference>
<dbReference type="PANTHER" id="PTHR24222">
    <property type="entry name" value="ABC TRANSPORTER B FAMILY"/>
    <property type="match status" value="1"/>
</dbReference>
<dbReference type="GO" id="GO:0016020">
    <property type="term" value="C:membrane"/>
    <property type="evidence" value="ECO:0007669"/>
    <property type="project" value="UniProtKB-SubCell"/>
</dbReference>
<reference evidence="7" key="1">
    <citation type="submission" date="2018-02" db="EMBL/GenBank/DDBJ databases">
        <authorList>
            <person name="Cohen D.B."/>
            <person name="Kent A.D."/>
        </authorList>
    </citation>
    <scope>NUCLEOTIDE SEQUENCE</scope>
</reference>
<dbReference type="Gene3D" id="1.20.1560.10">
    <property type="entry name" value="ABC transporter type 1, transmembrane domain"/>
    <property type="match status" value="1"/>
</dbReference>
<sequence length="534" mass="59919">MNTIAAAAASAAFTFPISNPRSQFPSLIESPKRRRFEIRFSASKKKENRKVMEKGVGLVRSVLAGGDWWSLGEDVSNVEIKEAATPITVVFALHRMWELIADDRWLIFVAFGALLIAAELAVLTYIVCHVRDMQWPAKWLFRNCEYDLGKVHLTSSDPPYVILQVTRLREKLYSAILFQDISFFDREAVGDLTSRLGADCQKLSDVIGNDVHLILRNALQGTGAFINLMTLSWPLALSALVICSVLSMIFLFYGQYQKRAAKLIQEFTAGANEVQALAGQVSFCKHSRKCGLWVVEYEFQYPISFNTALKVPYCKPDHKQIHILNDNFTIQHIVIALLFGGTSILSGHVSPEQLTNSISNGTSSSHNNGMEGELWVQDLLGVKLERVMGHIQFVNVSFHYPSRLTVGISGSGKSTLVNLLLRLYEPSNGQIYIDGFPLRELDIRWLREKVGFVGQEPHLFRMDIKSNIRYGCSRHVEQKDIEWAAKQAYAHEFISSLPDGYETVVDDNLLSGGQKQRIAIARAILRDPAILILG</sequence>
<dbReference type="GO" id="GO:0140359">
    <property type="term" value="F:ABC-type transporter activity"/>
    <property type="evidence" value="ECO:0007669"/>
    <property type="project" value="InterPro"/>
</dbReference>
<dbReference type="GO" id="GO:0009941">
    <property type="term" value="C:chloroplast envelope"/>
    <property type="evidence" value="ECO:0007669"/>
    <property type="project" value="TreeGrafter"/>
</dbReference>
<organism evidence="7">
    <name type="scientific">Fagus sylvatica</name>
    <name type="common">Beechnut</name>
    <dbReference type="NCBI Taxonomy" id="28930"/>
    <lineage>
        <taxon>Eukaryota</taxon>
        <taxon>Viridiplantae</taxon>
        <taxon>Streptophyta</taxon>
        <taxon>Embryophyta</taxon>
        <taxon>Tracheophyta</taxon>
        <taxon>Spermatophyta</taxon>
        <taxon>Magnoliopsida</taxon>
        <taxon>eudicotyledons</taxon>
        <taxon>Gunneridae</taxon>
        <taxon>Pentapetalae</taxon>
        <taxon>rosids</taxon>
        <taxon>fabids</taxon>
        <taxon>Fagales</taxon>
        <taxon>Fagaceae</taxon>
        <taxon>Fagus</taxon>
    </lineage>
</organism>